<keyword evidence="2" id="KW-1185">Reference proteome</keyword>
<sequence>MEAAAGGGGGGAMAGSLSNVAAAQSTSLQRLYHVQKRIVHTVQLAGGVMEELGNLGGSRADVVASQCREFMQSVKVREPYLI</sequence>
<dbReference type="EMBL" id="CM055096">
    <property type="protein sequence ID" value="KAJ7556022.1"/>
    <property type="molecule type" value="Genomic_DNA"/>
</dbReference>
<organism evidence="1 2">
    <name type="scientific">Diphasiastrum complanatum</name>
    <name type="common">Issler's clubmoss</name>
    <name type="synonym">Lycopodium complanatum</name>
    <dbReference type="NCBI Taxonomy" id="34168"/>
    <lineage>
        <taxon>Eukaryota</taxon>
        <taxon>Viridiplantae</taxon>
        <taxon>Streptophyta</taxon>
        <taxon>Embryophyta</taxon>
        <taxon>Tracheophyta</taxon>
        <taxon>Lycopodiopsida</taxon>
        <taxon>Lycopodiales</taxon>
        <taxon>Lycopodiaceae</taxon>
        <taxon>Lycopodioideae</taxon>
        <taxon>Diphasiastrum</taxon>
    </lineage>
</organism>
<comment type="caution">
    <text evidence="1">The sequence shown here is derived from an EMBL/GenBank/DDBJ whole genome shotgun (WGS) entry which is preliminary data.</text>
</comment>
<evidence type="ECO:0000313" key="2">
    <source>
        <dbReference type="Proteomes" id="UP001162992"/>
    </source>
</evidence>
<name>A0ACC2DPV5_DIPCM</name>
<evidence type="ECO:0000313" key="1">
    <source>
        <dbReference type="EMBL" id="KAJ7556022.1"/>
    </source>
</evidence>
<accession>A0ACC2DPV5</accession>
<proteinExistence type="predicted"/>
<protein>
    <submittedName>
        <fullName evidence="1">Uncharacterized protein</fullName>
    </submittedName>
</protein>
<reference evidence="2" key="1">
    <citation type="journal article" date="2024" name="Proc. Natl. Acad. Sci. U.S.A.">
        <title>Extraordinary preservation of gene collinearity over three hundred million years revealed in homosporous lycophytes.</title>
        <authorList>
            <person name="Li C."/>
            <person name="Wickell D."/>
            <person name="Kuo L.Y."/>
            <person name="Chen X."/>
            <person name="Nie B."/>
            <person name="Liao X."/>
            <person name="Peng D."/>
            <person name="Ji J."/>
            <person name="Jenkins J."/>
            <person name="Williams M."/>
            <person name="Shu S."/>
            <person name="Plott C."/>
            <person name="Barry K."/>
            <person name="Rajasekar S."/>
            <person name="Grimwood J."/>
            <person name="Han X."/>
            <person name="Sun S."/>
            <person name="Hou Z."/>
            <person name="He W."/>
            <person name="Dai G."/>
            <person name="Sun C."/>
            <person name="Schmutz J."/>
            <person name="Leebens-Mack J.H."/>
            <person name="Li F.W."/>
            <person name="Wang L."/>
        </authorList>
    </citation>
    <scope>NUCLEOTIDE SEQUENCE [LARGE SCALE GENOMIC DNA]</scope>
    <source>
        <strain evidence="2">cv. PW_Plant_1</strain>
    </source>
</reference>
<gene>
    <name evidence="1" type="ORF">O6H91_05G065500</name>
</gene>
<dbReference type="Proteomes" id="UP001162992">
    <property type="component" value="Chromosome 5"/>
</dbReference>